<sequence length="214" mass="24097">MSILQHTSSYYKLSKQYHPDVNKEPGAKEKFHAVSQAYDVLGDDRKRRAYDRSMTQSTSGPSRTYASGYDSPYSHWSYDVRRRRGATHAWEHQYSHRPPPGPSGHTRPPPGRHYERPQGADPFASANVRRATGMGHARATGAEAREEARAREQNRVHSESGFWRIVQVVGVVMVVATDVDTAKLLQCTIDQPHITTVEVHALPLMSVKAQQQHS</sequence>
<evidence type="ECO:0000313" key="5">
    <source>
        <dbReference type="Proteomes" id="UP000814176"/>
    </source>
</evidence>
<comment type="caution">
    <text evidence="4">The sequence shown here is derived from an EMBL/GenBank/DDBJ whole genome shotgun (WGS) entry which is preliminary data.</text>
</comment>
<dbReference type="Pfam" id="PF00226">
    <property type="entry name" value="DnaJ"/>
    <property type="match status" value="1"/>
</dbReference>
<feature type="domain" description="J" evidence="3">
    <location>
        <begin position="1"/>
        <end position="54"/>
    </location>
</feature>
<dbReference type="GeneID" id="72002118"/>
<feature type="compositionally biased region" description="Polar residues" evidence="2">
    <location>
        <begin position="53"/>
        <end position="65"/>
    </location>
</feature>
<protein>
    <submittedName>
        <fullName evidence="4">DnaJ domain-containing protein</fullName>
    </submittedName>
</protein>
<evidence type="ECO:0000256" key="1">
    <source>
        <dbReference type="ARBA" id="ARBA00023186"/>
    </source>
</evidence>
<dbReference type="RefSeq" id="XP_047783065.1">
    <property type="nucleotide sequence ID" value="XM_047921386.1"/>
</dbReference>
<evidence type="ECO:0000259" key="3">
    <source>
        <dbReference type="PROSITE" id="PS50076"/>
    </source>
</evidence>
<dbReference type="PROSITE" id="PS50076">
    <property type="entry name" value="DNAJ_2"/>
    <property type="match status" value="1"/>
</dbReference>
<feature type="region of interest" description="Disordered" evidence="2">
    <location>
        <begin position="48"/>
        <end position="68"/>
    </location>
</feature>
<keyword evidence="1" id="KW-0143">Chaperone</keyword>
<feature type="compositionally biased region" description="Basic and acidic residues" evidence="2">
    <location>
        <begin position="143"/>
        <end position="156"/>
    </location>
</feature>
<feature type="region of interest" description="Disordered" evidence="2">
    <location>
        <begin position="133"/>
        <end position="156"/>
    </location>
</feature>
<evidence type="ECO:0000313" key="4">
    <source>
        <dbReference type="EMBL" id="KAH9841766.1"/>
    </source>
</evidence>
<dbReference type="InterPro" id="IPR001623">
    <property type="entry name" value="DnaJ_domain"/>
</dbReference>
<evidence type="ECO:0000256" key="2">
    <source>
        <dbReference type="SAM" id="MobiDB-lite"/>
    </source>
</evidence>
<dbReference type="PANTHER" id="PTHR43096:SF52">
    <property type="entry name" value="DNAJ HOMOLOG 1, MITOCHONDRIAL-RELATED"/>
    <property type="match status" value="1"/>
</dbReference>
<dbReference type="PANTHER" id="PTHR43096">
    <property type="entry name" value="DNAJ HOMOLOG 1, MITOCHONDRIAL-RELATED"/>
    <property type="match status" value="1"/>
</dbReference>
<dbReference type="PRINTS" id="PR00625">
    <property type="entry name" value="JDOMAIN"/>
</dbReference>
<dbReference type="Gene3D" id="1.10.287.110">
    <property type="entry name" value="DnaJ domain"/>
    <property type="match status" value="1"/>
</dbReference>
<dbReference type="SMART" id="SM00271">
    <property type="entry name" value="DnaJ"/>
    <property type="match status" value="1"/>
</dbReference>
<gene>
    <name evidence="4" type="ORF">C8Q71DRAFT_720861</name>
</gene>
<dbReference type="Proteomes" id="UP000814176">
    <property type="component" value="Unassembled WGS sequence"/>
</dbReference>
<accession>A0ABQ8KUL4</accession>
<dbReference type="InterPro" id="IPR018253">
    <property type="entry name" value="DnaJ_domain_CS"/>
</dbReference>
<dbReference type="CDD" id="cd06257">
    <property type="entry name" value="DnaJ"/>
    <property type="match status" value="1"/>
</dbReference>
<proteinExistence type="predicted"/>
<name>A0ABQ8KUL4_9APHY</name>
<dbReference type="PROSITE" id="PS00636">
    <property type="entry name" value="DNAJ_1"/>
    <property type="match status" value="1"/>
</dbReference>
<feature type="region of interest" description="Disordered" evidence="2">
    <location>
        <begin position="89"/>
        <end position="121"/>
    </location>
</feature>
<dbReference type="EMBL" id="JADCUA010000003">
    <property type="protein sequence ID" value="KAH9841766.1"/>
    <property type="molecule type" value="Genomic_DNA"/>
</dbReference>
<organism evidence="4 5">
    <name type="scientific">Rhodofomes roseus</name>
    <dbReference type="NCBI Taxonomy" id="34475"/>
    <lineage>
        <taxon>Eukaryota</taxon>
        <taxon>Fungi</taxon>
        <taxon>Dikarya</taxon>
        <taxon>Basidiomycota</taxon>
        <taxon>Agaricomycotina</taxon>
        <taxon>Agaricomycetes</taxon>
        <taxon>Polyporales</taxon>
        <taxon>Rhodofomes</taxon>
    </lineage>
</organism>
<reference evidence="4 5" key="1">
    <citation type="journal article" date="2021" name="Environ. Microbiol.">
        <title>Gene family expansions and transcriptome signatures uncover fungal adaptations to wood decay.</title>
        <authorList>
            <person name="Hage H."/>
            <person name="Miyauchi S."/>
            <person name="Viragh M."/>
            <person name="Drula E."/>
            <person name="Min B."/>
            <person name="Chaduli D."/>
            <person name="Navarro D."/>
            <person name="Favel A."/>
            <person name="Norest M."/>
            <person name="Lesage-Meessen L."/>
            <person name="Balint B."/>
            <person name="Merenyi Z."/>
            <person name="de Eugenio L."/>
            <person name="Morin E."/>
            <person name="Martinez A.T."/>
            <person name="Baldrian P."/>
            <person name="Stursova M."/>
            <person name="Martinez M.J."/>
            <person name="Novotny C."/>
            <person name="Magnuson J.K."/>
            <person name="Spatafora J.W."/>
            <person name="Maurice S."/>
            <person name="Pangilinan J."/>
            <person name="Andreopoulos W."/>
            <person name="LaButti K."/>
            <person name="Hundley H."/>
            <person name="Na H."/>
            <person name="Kuo A."/>
            <person name="Barry K."/>
            <person name="Lipzen A."/>
            <person name="Henrissat B."/>
            <person name="Riley R."/>
            <person name="Ahrendt S."/>
            <person name="Nagy L.G."/>
            <person name="Grigoriev I.V."/>
            <person name="Martin F."/>
            <person name="Rosso M.N."/>
        </authorList>
    </citation>
    <scope>NUCLEOTIDE SEQUENCE [LARGE SCALE GENOMIC DNA]</scope>
    <source>
        <strain evidence="4 5">CIRM-BRFM 1785</strain>
    </source>
</reference>
<keyword evidence="5" id="KW-1185">Reference proteome</keyword>
<feature type="compositionally biased region" description="Pro residues" evidence="2">
    <location>
        <begin position="97"/>
        <end position="111"/>
    </location>
</feature>
<dbReference type="SUPFAM" id="SSF46565">
    <property type="entry name" value="Chaperone J-domain"/>
    <property type="match status" value="1"/>
</dbReference>
<dbReference type="InterPro" id="IPR036869">
    <property type="entry name" value="J_dom_sf"/>
</dbReference>